<evidence type="ECO:0000313" key="1">
    <source>
        <dbReference type="EMBL" id="KAI9920264.1"/>
    </source>
</evidence>
<evidence type="ECO:0000313" key="2">
    <source>
        <dbReference type="Proteomes" id="UP001163321"/>
    </source>
</evidence>
<reference evidence="1 2" key="1">
    <citation type="journal article" date="2022" name="bioRxiv">
        <title>The genome of the oomycete Peronosclerospora sorghi, a cosmopolitan pathogen of maize and sorghum, is inflated with dispersed pseudogenes.</title>
        <authorList>
            <person name="Fletcher K."/>
            <person name="Martin F."/>
            <person name="Isakeit T."/>
            <person name="Cavanaugh K."/>
            <person name="Magill C."/>
            <person name="Michelmore R."/>
        </authorList>
    </citation>
    <scope>NUCLEOTIDE SEQUENCE [LARGE SCALE GENOMIC DNA]</scope>
    <source>
        <strain evidence="1">P6</strain>
    </source>
</reference>
<gene>
    <name evidence="1" type="ORF">PsorP6_015980</name>
</gene>
<protein>
    <submittedName>
        <fullName evidence="1">Uncharacterized protein</fullName>
    </submittedName>
</protein>
<organism evidence="1 2">
    <name type="scientific">Peronosclerospora sorghi</name>
    <dbReference type="NCBI Taxonomy" id="230839"/>
    <lineage>
        <taxon>Eukaryota</taxon>
        <taxon>Sar</taxon>
        <taxon>Stramenopiles</taxon>
        <taxon>Oomycota</taxon>
        <taxon>Peronosporomycetes</taxon>
        <taxon>Peronosporales</taxon>
        <taxon>Peronosporaceae</taxon>
        <taxon>Peronosclerospora</taxon>
    </lineage>
</organism>
<dbReference type="EMBL" id="CM047589">
    <property type="protein sequence ID" value="KAI9920264.1"/>
    <property type="molecule type" value="Genomic_DNA"/>
</dbReference>
<keyword evidence="2" id="KW-1185">Reference proteome</keyword>
<proteinExistence type="predicted"/>
<comment type="caution">
    <text evidence="1">The sequence shown here is derived from an EMBL/GenBank/DDBJ whole genome shotgun (WGS) entry which is preliminary data.</text>
</comment>
<name>A0ACC0WNC1_9STRA</name>
<accession>A0ACC0WNC1</accession>
<sequence length="186" mass="20411">MTEALTGQSVGIGLDTTYSCVGTKATAGRRRMWPLPTRSGRLGGAAKIKWLLNAANTVFDAKRLIGRKFTDPEVQADIKHWLFKVGSGPENKPQVVVQYKGETKTFQPEEISSMVLTKMRDIAEAFIGKQLTNAVVTVLAYLKDSQRQSTKDAGVIAGLNVLRIINEPTAVAIAYRLDRRAARTMC</sequence>
<dbReference type="Proteomes" id="UP001163321">
    <property type="component" value="Chromosome 10"/>
</dbReference>